<evidence type="ECO:0000256" key="4">
    <source>
        <dbReference type="ARBA" id="ARBA00022603"/>
    </source>
</evidence>
<protein>
    <recommendedName>
        <fullName evidence="15">Protein-lysine N-trimethyltransferase SMYD5</fullName>
        <ecNumber evidence="2">2.1.1.359</ecNumber>
        <ecNumber evidence="10">2.1.1.372</ecNumber>
    </recommendedName>
    <alternativeName>
        <fullName evidence="11">SET and MYND domain-containing protein 5</fullName>
    </alternativeName>
    <alternativeName>
        <fullName evidence="16">[histone H3]-lysine20 N-trimethyltransferase SMYD5</fullName>
    </alternativeName>
    <alternativeName>
        <fullName evidence="17">[histone H4]-lysine36 N-trimethyltransferase SMYD5</fullName>
    </alternativeName>
</protein>
<evidence type="ECO:0000256" key="5">
    <source>
        <dbReference type="ARBA" id="ARBA00022679"/>
    </source>
</evidence>
<keyword evidence="8" id="KW-0863">Zinc-finger</keyword>
<comment type="catalytic activity">
    <reaction evidence="13">
        <text>L-lysyl(20)-[histone H4] + 3 S-adenosyl-L-methionine = N(6),N(6),N(6)-trimethyl-L-lysyl(20)-[histone H4] + 3 S-adenosyl-L-homocysteine + 3 H(+)</text>
        <dbReference type="Rhea" id="RHEA:64456"/>
        <dbReference type="Rhea" id="RHEA-COMP:15554"/>
        <dbReference type="Rhea" id="RHEA-COMP:15998"/>
        <dbReference type="ChEBI" id="CHEBI:15378"/>
        <dbReference type="ChEBI" id="CHEBI:29969"/>
        <dbReference type="ChEBI" id="CHEBI:57856"/>
        <dbReference type="ChEBI" id="CHEBI:59789"/>
        <dbReference type="ChEBI" id="CHEBI:61961"/>
        <dbReference type="EC" id="2.1.1.372"/>
    </reaction>
</comment>
<reference evidence="20" key="1">
    <citation type="submission" date="2020-11" db="EMBL/GenBank/DDBJ databases">
        <authorList>
            <person name="Tran Van P."/>
        </authorList>
    </citation>
    <scope>NUCLEOTIDE SEQUENCE</scope>
</reference>
<evidence type="ECO:0000256" key="17">
    <source>
        <dbReference type="ARBA" id="ARBA00049806"/>
    </source>
</evidence>
<dbReference type="EMBL" id="OC003181">
    <property type="protein sequence ID" value="CAD7262919.1"/>
    <property type="molecule type" value="Genomic_DNA"/>
</dbReference>
<dbReference type="PANTHER" id="PTHR46402">
    <property type="entry name" value="SET AND MYND DOMAIN-CONTAINING PROTEIN 5"/>
    <property type="match status" value="1"/>
</dbReference>
<dbReference type="GO" id="GO:0032259">
    <property type="term" value="P:methylation"/>
    <property type="evidence" value="ECO:0007669"/>
    <property type="project" value="UniProtKB-KW"/>
</dbReference>
<dbReference type="Pfam" id="PF00856">
    <property type="entry name" value="SET"/>
    <property type="match status" value="1"/>
</dbReference>
<comment type="subcellular location">
    <subcellularLocation>
        <location evidence="1">Cytoplasm</location>
    </subcellularLocation>
</comment>
<evidence type="ECO:0000256" key="2">
    <source>
        <dbReference type="ARBA" id="ARBA00012178"/>
    </source>
</evidence>
<dbReference type="Gene3D" id="2.170.270.10">
    <property type="entry name" value="SET domain"/>
    <property type="match status" value="1"/>
</dbReference>
<evidence type="ECO:0000256" key="11">
    <source>
        <dbReference type="ARBA" id="ARBA00033038"/>
    </source>
</evidence>
<evidence type="ECO:0000259" key="19">
    <source>
        <dbReference type="PROSITE" id="PS50280"/>
    </source>
</evidence>
<keyword evidence="6" id="KW-0949">S-adenosyl-L-methionine</keyword>
<comment type="catalytic activity">
    <reaction evidence="12">
        <text>L-lysyl(36)-[histone H3] + 3 S-adenosyl-L-methionine = N(6),N(6),N(6)-trimethyl-L-lysyl(36)-[histone H3] + 3 S-adenosyl-L-homocysteine + 3 H(+)</text>
        <dbReference type="Rhea" id="RHEA:60324"/>
        <dbReference type="Rhea" id="RHEA-COMP:9785"/>
        <dbReference type="Rhea" id="RHEA-COMP:15536"/>
        <dbReference type="ChEBI" id="CHEBI:15378"/>
        <dbReference type="ChEBI" id="CHEBI:29969"/>
        <dbReference type="ChEBI" id="CHEBI:57856"/>
        <dbReference type="ChEBI" id="CHEBI:59789"/>
        <dbReference type="ChEBI" id="CHEBI:61961"/>
        <dbReference type="EC" id="2.1.1.359"/>
    </reaction>
</comment>
<dbReference type="SUPFAM" id="SSF82199">
    <property type="entry name" value="SET domain"/>
    <property type="match status" value="1"/>
</dbReference>
<gene>
    <name evidence="20" type="ORF">TSIB3V08_LOCUS7015</name>
</gene>
<sequence length="495" mass="56827">MMETQGYEVRFINESKGKGLFATQCFNAGDIIFEERPLVCCQFSWNGAYRYAACDFCMRPLESTEENARRLTGKKDLVLPYPECCPTDKKSHIQCKQCSVRYCCADCRDAAWSQYHKTLCTQSRTRDPSHPLEQLNDTWKQMHYPPETATIMLVARMIANVRQAEDQEGAFRLFMQFCHKTKNEEEEFVHKLLGKPFSDQLQMLREQINHALYADCVQQWLTQEGFLSLVALVGTNGQGVGTSPISEWVKNASALELPEEEKKKLDKFIENLYDELSKGTFLNSEGTALYSLQSACNHSCDANAEVAFPYSNFQLVMRATKDINPGDEICVSYVSECVLDRSRHTRHKILRYYWLNLYWRQSSSLFCSKLGGGRGVFAACGETNKLGKLQERERESLKDLEKDRPRLRSSIFWGIKMKGEKVACQGQLFMSINLPVVDVVDKLKAQYTVARVCYSQHYLFACRCTKCESQVEDPDVTSEEESDESSEEEKEFEID</sequence>
<evidence type="ECO:0000313" key="20">
    <source>
        <dbReference type="EMBL" id="CAD7262919.1"/>
    </source>
</evidence>
<evidence type="ECO:0000256" key="13">
    <source>
        <dbReference type="ARBA" id="ARBA00048081"/>
    </source>
</evidence>
<dbReference type="Gene3D" id="6.10.140.2220">
    <property type="match status" value="1"/>
</dbReference>
<dbReference type="AlphaFoldDB" id="A0A7R9AZ63"/>
<dbReference type="EC" id="2.1.1.372" evidence="10"/>
<keyword evidence="7" id="KW-0479">Metal-binding</keyword>
<organism evidence="20">
    <name type="scientific">Timema shepardi</name>
    <name type="common">Walking stick</name>
    <dbReference type="NCBI Taxonomy" id="629360"/>
    <lineage>
        <taxon>Eukaryota</taxon>
        <taxon>Metazoa</taxon>
        <taxon>Ecdysozoa</taxon>
        <taxon>Arthropoda</taxon>
        <taxon>Hexapoda</taxon>
        <taxon>Insecta</taxon>
        <taxon>Pterygota</taxon>
        <taxon>Neoptera</taxon>
        <taxon>Polyneoptera</taxon>
        <taxon>Phasmatodea</taxon>
        <taxon>Timematodea</taxon>
        <taxon>Timematoidea</taxon>
        <taxon>Timematidae</taxon>
        <taxon>Timema</taxon>
    </lineage>
</organism>
<dbReference type="GO" id="GO:0140955">
    <property type="term" value="F:histone H3K36 trimethyltransferase activity"/>
    <property type="evidence" value="ECO:0007669"/>
    <property type="project" value="UniProtKB-EC"/>
</dbReference>
<dbReference type="PANTHER" id="PTHR46402:SF2">
    <property type="entry name" value="HISTONE-LYSINE N-TRIMETHYLTRANSFERASE SMYD5"/>
    <property type="match status" value="1"/>
</dbReference>
<dbReference type="SMART" id="SM00317">
    <property type="entry name" value="SET"/>
    <property type="match status" value="1"/>
</dbReference>
<feature type="region of interest" description="Disordered" evidence="18">
    <location>
        <begin position="469"/>
        <end position="495"/>
    </location>
</feature>
<keyword evidence="3" id="KW-0963">Cytoplasm</keyword>
<feature type="compositionally biased region" description="Acidic residues" evidence="18">
    <location>
        <begin position="470"/>
        <end position="495"/>
    </location>
</feature>
<evidence type="ECO:0000256" key="6">
    <source>
        <dbReference type="ARBA" id="ARBA00022691"/>
    </source>
</evidence>
<evidence type="ECO:0000256" key="10">
    <source>
        <dbReference type="ARBA" id="ARBA00024057"/>
    </source>
</evidence>
<accession>A0A7R9AZ63</accession>
<feature type="domain" description="SET" evidence="19">
    <location>
        <begin position="5"/>
        <end position="334"/>
    </location>
</feature>
<evidence type="ECO:0000256" key="14">
    <source>
        <dbReference type="ARBA" id="ARBA00049497"/>
    </source>
</evidence>
<dbReference type="GO" id="GO:0005737">
    <property type="term" value="C:cytoplasm"/>
    <property type="evidence" value="ECO:0007669"/>
    <property type="project" value="UniProtKB-SubCell"/>
</dbReference>
<dbReference type="GO" id="GO:0008270">
    <property type="term" value="F:zinc ion binding"/>
    <property type="evidence" value="ECO:0007669"/>
    <property type="project" value="UniProtKB-KW"/>
</dbReference>
<evidence type="ECO:0000256" key="7">
    <source>
        <dbReference type="ARBA" id="ARBA00022723"/>
    </source>
</evidence>
<keyword evidence="4" id="KW-0489">Methyltransferase</keyword>
<evidence type="ECO:0000256" key="8">
    <source>
        <dbReference type="ARBA" id="ARBA00022771"/>
    </source>
</evidence>
<dbReference type="Gene3D" id="1.10.220.160">
    <property type="match status" value="1"/>
</dbReference>
<keyword evidence="5" id="KW-0808">Transferase</keyword>
<dbReference type="InterPro" id="IPR044422">
    <property type="entry name" value="SMYD5_SET"/>
</dbReference>
<dbReference type="GO" id="GO:0045814">
    <property type="term" value="P:negative regulation of gene expression, epigenetic"/>
    <property type="evidence" value="ECO:0007669"/>
    <property type="project" value="TreeGrafter"/>
</dbReference>
<evidence type="ECO:0000256" key="9">
    <source>
        <dbReference type="ARBA" id="ARBA00022833"/>
    </source>
</evidence>
<evidence type="ECO:0000256" key="1">
    <source>
        <dbReference type="ARBA" id="ARBA00004496"/>
    </source>
</evidence>
<dbReference type="PROSITE" id="PS50280">
    <property type="entry name" value="SET"/>
    <property type="match status" value="1"/>
</dbReference>
<dbReference type="InterPro" id="IPR046341">
    <property type="entry name" value="SET_dom_sf"/>
</dbReference>
<evidence type="ECO:0000256" key="15">
    <source>
        <dbReference type="ARBA" id="ARBA00049768"/>
    </source>
</evidence>
<name>A0A7R9AZ63_TIMSH</name>
<evidence type="ECO:0000256" key="16">
    <source>
        <dbReference type="ARBA" id="ARBA00049789"/>
    </source>
</evidence>
<comment type="catalytic activity">
    <reaction evidence="14">
        <text>L-lysyl-[protein] + 3 S-adenosyl-L-methionine = N(6),N(6),N(6)-trimethyl-L-lysyl-[protein] + 3 S-adenosyl-L-homocysteine + 3 H(+)</text>
        <dbReference type="Rhea" id="RHEA:54192"/>
        <dbReference type="Rhea" id="RHEA-COMP:9752"/>
        <dbReference type="Rhea" id="RHEA-COMP:13826"/>
        <dbReference type="ChEBI" id="CHEBI:15378"/>
        <dbReference type="ChEBI" id="CHEBI:29969"/>
        <dbReference type="ChEBI" id="CHEBI:57856"/>
        <dbReference type="ChEBI" id="CHEBI:59789"/>
        <dbReference type="ChEBI" id="CHEBI:61961"/>
    </reaction>
    <physiologicalReaction direction="left-to-right" evidence="14">
        <dbReference type="Rhea" id="RHEA:54193"/>
    </physiologicalReaction>
</comment>
<evidence type="ECO:0000256" key="18">
    <source>
        <dbReference type="SAM" id="MobiDB-lite"/>
    </source>
</evidence>
<evidence type="ECO:0000256" key="12">
    <source>
        <dbReference type="ARBA" id="ARBA00047545"/>
    </source>
</evidence>
<dbReference type="InterPro" id="IPR001214">
    <property type="entry name" value="SET_dom"/>
</dbReference>
<dbReference type="CDD" id="cd10521">
    <property type="entry name" value="SET_SMYD5"/>
    <property type="match status" value="1"/>
</dbReference>
<proteinExistence type="predicted"/>
<dbReference type="GO" id="GO:0140943">
    <property type="term" value="F:histone H4K20 trimethyltransferase activity"/>
    <property type="evidence" value="ECO:0007669"/>
    <property type="project" value="UniProtKB-EC"/>
</dbReference>
<evidence type="ECO:0000256" key="3">
    <source>
        <dbReference type="ARBA" id="ARBA00022490"/>
    </source>
</evidence>
<keyword evidence="9" id="KW-0862">Zinc</keyword>
<dbReference type="EC" id="2.1.1.359" evidence="2"/>